<keyword evidence="17" id="KW-1185">Reference proteome</keyword>
<protein>
    <recommendedName>
        <fullName evidence="15">G domain-containing protein</fullName>
    </recommendedName>
</protein>
<dbReference type="STRING" id="870435.A0A0C3JF83"/>
<gene>
    <name evidence="16" type="ORF">M404DRAFT_1006877</name>
</gene>
<evidence type="ECO:0000256" key="13">
    <source>
        <dbReference type="ARBA" id="ARBA00023136"/>
    </source>
</evidence>
<dbReference type="OrthoDB" id="2611327at2759"/>
<evidence type="ECO:0000256" key="14">
    <source>
        <dbReference type="ARBA" id="ARBA00024013"/>
    </source>
</evidence>
<dbReference type="InterPro" id="IPR027417">
    <property type="entry name" value="P-loop_NTPase"/>
</dbReference>
<dbReference type="InParanoid" id="A0A0C3JF83"/>
<dbReference type="SUPFAM" id="SSF52540">
    <property type="entry name" value="P-loop containing nucleoside triphosphate hydrolases"/>
    <property type="match status" value="2"/>
</dbReference>
<dbReference type="InterPro" id="IPR006073">
    <property type="entry name" value="GTP-bd"/>
</dbReference>
<reference evidence="17" key="2">
    <citation type="submission" date="2015-01" db="EMBL/GenBank/DDBJ databases">
        <title>Evolutionary Origins and Diversification of the Mycorrhizal Mutualists.</title>
        <authorList>
            <consortium name="DOE Joint Genome Institute"/>
            <consortium name="Mycorrhizal Genomics Consortium"/>
            <person name="Kohler A."/>
            <person name="Kuo A."/>
            <person name="Nagy L.G."/>
            <person name="Floudas D."/>
            <person name="Copeland A."/>
            <person name="Barry K.W."/>
            <person name="Cichocki N."/>
            <person name="Veneault-Fourrey C."/>
            <person name="LaButti K."/>
            <person name="Lindquist E.A."/>
            <person name="Lipzen A."/>
            <person name="Lundell T."/>
            <person name="Morin E."/>
            <person name="Murat C."/>
            <person name="Riley R."/>
            <person name="Ohm R."/>
            <person name="Sun H."/>
            <person name="Tunlid A."/>
            <person name="Henrissat B."/>
            <person name="Grigoriev I.V."/>
            <person name="Hibbett D.S."/>
            <person name="Martin F."/>
        </authorList>
    </citation>
    <scope>NUCLEOTIDE SEQUENCE [LARGE SCALE GENOMIC DNA]</scope>
    <source>
        <strain evidence="17">Marx 270</strain>
    </source>
</reference>
<reference evidence="16 17" key="1">
    <citation type="submission" date="2014-04" db="EMBL/GenBank/DDBJ databases">
        <authorList>
            <consortium name="DOE Joint Genome Institute"/>
            <person name="Kuo A."/>
            <person name="Kohler A."/>
            <person name="Costa M.D."/>
            <person name="Nagy L.G."/>
            <person name="Floudas D."/>
            <person name="Copeland A."/>
            <person name="Barry K.W."/>
            <person name="Cichocki N."/>
            <person name="Veneault-Fourrey C."/>
            <person name="LaButti K."/>
            <person name="Lindquist E.A."/>
            <person name="Lipzen A."/>
            <person name="Lundell T."/>
            <person name="Morin E."/>
            <person name="Murat C."/>
            <person name="Sun H."/>
            <person name="Tunlid A."/>
            <person name="Henrissat B."/>
            <person name="Grigoriev I.V."/>
            <person name="Hibbett D.S."/>
            <person name="Martin F."/>
            <person name="Nordberg H.P."/>
            <person name="Cantor M.N."/>
            <person name="Hua S.X."/>
        </authorList>
    </citation>
    <scope>NUCLEOTIDE SEQUENCE [LARGE SCALE GENOMIC DNA]</scope>
    <source>
        <strain evidence="16 17">Marx 270</strain>
    </source>
</reference>
<feature type="domain" description="G" evidence="15">
    <location>
        <begin position="6"/>
        <end position="109"/>
    </location>
</feature>
<comment type="subcellular location">
    <subcellularLocation>
        <location evidence="2">Membrane</location>
        <topology evidence="2">Single-pass membrane protein</topology>
    </subcellularLocation>
    <subcellularLocation>
        <location evidence="14">Plastid</location>
        <location evidence="14">Chloroplast outer membrane</location>
    </subcellularLocation>
</comment>
<evidence type="ECO:0000256" key="8">
    <source>
        <dbReference type="ARBA" id="ARBA00022801"/>
    </source>
</evidence>
<dbReference type="GO" id="GO:0016787">
    <property type="term" value="F:hydrolase activity"/>
    <property type="evidence" value="ECO:0007669"/>
    <property type="project" value="UniProtKB-KW"/>
</dbReference>
<name>A0A0C3JF83_PISTI</name>
<evidence type="ECO:0000256" key="7">
    <source>
        <dbReference type="ARBA" id="ARBA00022723"/>
    </source>
</evidence>
<keyword evidence="11" id="KW-0653">Protein transport</keyword>
<evidence type="ECO:0000256" key="4">
    <source>
        <dbReference type="ARBA" id="ARBA00022528"/>
    </source>
</evidence>
<evidence type="ECO:0000313" key="16">
    <source>
        <dbReference type="EMBL" id="KIN96261.1"/>
    </source>
</evidence>
<keyword evidence="4" id="KW-0150">Chloroplast</keyword>
<dbReference type="GO" id="GO:0015031">
    <property type="term" value="P:protein transport"/>
    <property type="evidence" value="ECO:0007669"/>
    <property type="project" value="UniProtKB-KW"/>
</dbReference>
<keyword evidence="5" id="KW-0934">Plastid</keyword>
<keyword evidence="10" id="KW-0460">Magnesium</keyword>
<keyword evidence="6" id="KW-0812">Transmembrane</keyword>
<dbReference type="GO" id="GO:0016020">
    <property type="term" value="C:membrane"/>
    <property type="evidence" value="ECO:0007669"/>
    <property type="project" value="UniProtKB-SubCell"/>
</dbReference>
<dbReference type="AlphaFoldDB" id="A0A0C3JF83"/>
<dbReference type="PANTHER" id="PTHR10903">
    <property type="entry name" value="GTPASE, IMAP FAMILY MEMBER-RELATED"/>
    <property type="match status" value="1"/>
</dbReference>
<evidence type="ECO:0000256" key="1">
    <source>
        <dbReference type="ARBA" id="ARBA00001946"/>
    </source>
</evidence>
<comment type="cofactor">
    <cofactor evidence="1">
        <name>Mg(2+)</name>
        <dbReference type="ChEBI" id="CHEBI:18420"/>
    </cofactor>
</comment>
<dbReference type="GO" id="GO:0005525">
    <property type="term" value="F:GTP binding"/>
    <property type="evidence" value="ECO:0007669"/>
    <property type="project" value="InterPro"/>
</dbReference>
<evidence type="ECO:0000256" key="12">
    <source>
        <dbReference type="ARBA" id="ARBA00022989"/>
    </source>
</evidence>
<dbReference type="EMBL" id="KN832050">
    <property type="protein sequence ID" value="KIN96261.1"/>
    <property type="molecule type" value="Genomic_DNA"/>
</dbReference>
<accession>A0A0C3JF83</accession>
<dbReference type="GO" id="GO:0046872">
    <property type="term" value="F:metal ion binding"/>
    <property type="evidence" value="ECO:0007669"/>
    <property type="project" value="UniProtKB-KW"/>
</dbReference>
<evidence type="ECO:0000256" key="9">
    <source>
        <dbReference type="ARBA" id="ARBA00022805"/>
    </source>
</evidence>
<evidence type="ECO:0000256" key="11">
    <source>
        <dbReference type="ARBA" id="ARBA00022927"/>
    </source>
</evidence>
<evidence type="ECO:0000256" key="3">
    <source>
        <dbReference type="ARBA" id="ARBA00022448"/>
    </source>
</evidence>
<evidence type="ECO:0000256" key="10">
    <source>
        <dbReference type="ARBA" id="ARBA00022842"/>
    </source>
</evidence>
<keyword evidence="13" id="KW-0472">Membrane</keyword>
<evidence type="ECO:0000313" key="17">
    <source>
        <dbReference type="Proteomes" id="UP000054217"/>
    </source>
</evidence>
<evidence type="ECO:0000256" key="6">
    <source>
        <dbReference type="ARBA" id="ARBA00022692"/>
    </source>
</evidence>
<dbReference type="HOGENOM" id="CLU_618285_0_0_1"/>
<keyword evidence="12" id="KW-1133">Transmembrane helix</keyword>
<evidence type="ECO:0000256" key="5">
    <source>
        <dbReference type="ARBA" id="ARBA00022640"/>
    </source>
</evidence>
<keyword evidence="8" id="KW-0378">Hydrolase</keyword>
<dbReference type="InterPro" id="IPR045058">
    <property type="entry name" value="GIMA/IAN/Toc"/>
</dbReference>
<dbReference type="Proteomes" id="UP000054217">
    <property type="component" value="Unassembled WGS sequence"/>
</dbReference>
<keyword evidence="7" id="KW-0479">Metal-binding</keyword>
<dbReference type="CDD" id="cd00882">
    <property type="entry name" value="Ras_like_GTPase"/>
    <property type="match status" value="2"/>
</dbReference>
<evidence type="ECO:0000259" key="15">
    <source>
        <dbReference type="Pfam" id="PF01926"/>
    </source>
</evidence>
<keyword evidence="3" id="KW-0813">Transport</keyword>
<proteinExistence type="predicted"/>
<keyword evidence="9" id="KW-1002">Plastid outer membrane</keyword>
<dbReference type="Pfam" id="PF01926">
    <property type="entry name" value="MMR_HSR1"/>
    <property type="match status" value="1"/>
</dbReference>
<sequence length="409" mass="45482">MGTRNVVLLGEVGSGKSSIINLIAGKEEIEISNDVDGGTLNALCYTLNFGSSGVRVNLWDTPGWNPAREENKKQGQSTKEIEHLLKTLHAAEGIHLLLFCMRAGRATNNLLENYNGFYSKRAWLKTPVGLVITQLERFEPNMHKWWEDNGGTLERQKLKFYAHACVTTVGDEWSGKKKISQNILRRLVVPTESPDHGDFCPGLENVVRESVVVVRTASLHQYTRSTVIIVTGPVGSGKSSFISRLAGIPEDRIGVGHSLEPCTSCVREFRYIDQQSSKRVTLLDVPGFLHPSLNDKKILKMIASWLKNAYKGNAALAGILYLHSVAHPFITAVSPMKFSPLRKKCGGSIISKLTLVTTMWDTVSQTDGEVRLAECERVWRPVLRPGEPVPRYLNTHQSAREIIQRLLSS</sequence>
<evidence type="ECO:0000256" key="2">
    <source>
        <dbReference type="ARBA" id="ARBA00004167"/>
    </source>
</evidence>
<dbReference type="Gene3D" id="3.40.50.300">
    <property type="entry name" value="P-loop containing nucleotide triphosphate hydrolases"/>
    <property type="match status" value="2"/>
</dbReference>
<organism evidence="16 17">
    <name type="scientific">Pisolithus tinctorius Marx 270</name>
    <dbReference type="NCBI Taxonomy" id="870435"/>
    <lineage>
        <taxon>Eukaryota</taxon>
        <taxon>Fungi</taxon>
        <taxon>Dikarya</taxon>
        <taxon>Basidiomycota</taxon>
        <taxon>Agaricomycotina</taxon>
        <taxon>Agaricomycetes</taxon>
        <taxon>Agaricomycetidae</taxon>
        <taxon>Boletales</taxon>
        <taxon>Sclerodermatineae</taxon>
        <taxon>Pisolithaceae</taxon>
        <taxon>Pisolithus</taxon>
    </lineage>
</organism>
<dbReference type="PANTHER" id="PTHR10903:SF135">
    <property type="entry name" value="TRANSLOCASE OF CHLOROPLAST 120, CHLOROPLASTIC-RELATED"/>
    <property type="match status" value="1"/>
</dbReference>